<feature type="region of interest" description="Disordered" evidence="6">
    <location>
        <begin position="330"/>
        <end position="367"/>
    </location>
</feature>
<dbReference type="InterPro" id="IPR001851">
    <property type="entry name" value="ABC_transp_permease"/>
</dbReference>
<evidence type="ECO:0000256" key="1">
    <source>
        <dbReference type="ARBA" id="ARBA00004651"/>
    </source>
</evidence>
<keyword evidence="2" id="KW-1003">Cell membrane</keyword>
<reference evidence="9" key="1">
    <citation type="submission" date="2018-05" db="EMBL/GenBank/DDBJ databases">
        <authorList>
            <person name="Feng T."/>
        </authorList>
    </citation>
    <scope>NUCLEOTIDE SEQUENCE [LARGE SCALE GENOMIC DNA]</scope>
    <source>
        <strain evidence="9">S27</strain>
    </source>
</reference>
<keyword evidence="9" id="KW-1185">Reference proteome</keyword>
<dbReference type="Proteomes" id="UP000254875">
    <property type="component" value="Unassembled WGS sequence"/>
</dbReference>
<gene>
    <name evidence="8" type="ORF">DLM46_31755</name>
</gene>
<evidence type="ECO:0000313" key="9">
    <source>
        <dbReference type="Proteomes" id="UP000254875"/>
    </source>
</evidence>
<comment type="caution">
    <text evidence="8">The sequence shown here is derived from an EMBL/GenBank/DDBJ whole genome shotgun (WGS) entry which is preliminary data.</text>
</comment>
<feature type="transmembrane region" description="Helical" evidence="7">
    <location>
        <begin position="301"/>
        <end position="321"/>
    </location>
</feature>
<feature type="transmembrane region" description="Helical" evidence="7">
    <location>
        <begin position="55"/>
        <end position="86"/>
    </location>
</feature>
<evidence type="ECO:0000256" key="2">
    <source>
        <dbReference type="ARBA" id="ARBA00022475"/>
    </source>
</evidence>
<evidence type="ECO:0000256" key="4">
    <source>
        <dbReference type="ARBA" id="ARBA00022989"/>
    </source>
</evidence>
<dbReference type="OrthoDB" id="9799990at2"/>
<evidence type="ECO:0000256" key="6">
    <source>
        <dbReference type="SAM" id="MobiDB-lite"/>
    </source>
</evidence>
<dbReference type="EMBL" id="QHKS01000029">
    <property type="protein sequence ID" value="RDJ98854.1"/>
    <property type="molecule type" value="Genomic_DNA"/>
</dbReference>
<dbReference type="Pfam" id="PF02653">
    <property type="entry name" value="BPD_transp_2"/>
    <property type="match status" value="1"/>
</dbReference>
<accession>A0A370MZX6</accession>
<keyword evidence="3 7" id="KW-0812">Transmembrane</keyword>
<feature type="transmembrane region" description="Helical" evidence="7">
    <location>
        <begin position="21"/>
        <end position="43"/>
    </location>
</feature>
<dbReference type="PANTHER" id="PTHR32196">
    <property type="entry name" value="ABC TRANSPORTER PERMEASE PROTEIN YPHD-RELATED-RELATED"/>
    <property type="match status" value="1"/>
</dbReference>
<evidence type="ECO:0000256" key="7">
    <source>
        <dbReference type="SAM" id="Phobius"/>
    </source>
</evidence>
<evidence type="ECO:0000256" key="3">
    <source>
        <dbReference type="ARBA" id="ARBA00022692"/>
    </source>
</evidence>
<feature type="transmembrane region" description="Helical" evidence="7">
    <location>
        <begin position="98"/>
        <end position="119"/>
    </location>
</feature>
<keyword evidence="4 7" id="KW-1133">Transmembrane helix</keyword>
<evidence type="ECO:0000256" key="5">
    <source>
        <dbReference type="ARBA" id="ARBA00023136"/>
    </source>
</evidence>
<dbReference type="RefSeq" id="WP_115107478.1">
    <property type="nucleotide sequence ID" value="NZ_QHKS01000029.1"/>
</dbReference>
<dbReference type="NCBIfam" id="NF008630">
    <property type="entry name" value="PRK11618.1"/>
    <property type="match status" value="1"/>
</dbReference>
<protein>
    <submittedName>
        <fullName evidence="8">Sugar ABC transporter permease YjfF</fullName>
    </submittedName>
</protein>
<feature type="transmembrane region" description="Helical" evidence="7">
    <location>
        <begin position="167"/>
        <end position="190"/>
    </location>
</feature>
<dbReference type="GO" id="GO:0005886">
    <property type="term" value="C:plasma membrane"/>
    <property type="evidence" value="ECO:0007669"/>
    <property type="project" value="UniProtKB-SubCell"/>
</dbReference>
<dbReference type="GO" id="GO:0022857">
    <property type="term" value="F:transmembrane transporter activity"/>
    <property type="evidence" value="ECO:0007669"/>
    <property type="project" value="InterPro"/>
</dbReference>
<dbReference type="AlphaFoldDB" id="A0A370MZX6"/>
<feature type="transmembrane region" description="Helical" evidence="7">
    <location>
        <begin position="221"/>
        <end position="243"/>
    </location>
</feature>
<feature type="transmembrane region" description="Helical" evidence="7">
    <location>
        <begin position="125"/>
        <end position="146"/>
    </location>
</feature>
<organism evidence="8 9">
    <name type="scientific">Paraburkholderia lacunae</name>
    <dbReference type="NCBI Taxonomy" id="2211104"/>
    <lineage>
        <taxon>Bacteria</taxon>
        <taxon>Pseudomonadati</taxon>
        <taxon>Pseudomonadota</taxon>
        <taxon>Betaproteobacteria</taxon>
        <taxon>Burkholderiales</taxon>
        <taxon>Burkholderiaceae</taxon>
        <taxon>Paraburkholderia</taxon>
    </lineage>
</organism>
<sequence length="367" mass="38773">MRRFLDACAYIVDPRTLPIAVTILLFCALFGFGSVMYTGFFSWQVLLDLLVDNAFLLIVAIGMTFVIVSGGIDLSVGSVVALTTIVEAVLAERVHLPVWLIVPIVLLMGTMFGAIQGVLIHFFRLQAFIVTLAGMFFARGLCFLITTQSITITDPAFQKISAFRLDIGIGSVTANVLIAFATLIAAIYVAHFTRFGRNVYAIGGNAGSALLMGLPVARTRIGVYALSGFCSALGGAVFTFYVLSGYGLQGQGMELDAIAATVIGGTLLTGGVGYVVGSLFGVGILGTIQALITFDGTLSSWWTRIVIGALLCAFCLLQRLIERHAKSVRRPGGTGAVVTPGRESGRSRGDMAASDSHAIGRAPEQAL</sequence>
<proteinExistence type="predicted"/>
<keyword evidence="5 7" id="KW-0472">Membrane</keyword>
<name>A0A370MZX6_9BURK</name>
<comment type="subcellular location">
    <subcellularLocation>
        <location evidence="1">Cell membrane</location>
        <topology evidence="1">Multi-pass membrane protein</topology>
    </subcellularLocation>
</comment>
<dbReference type="PANTHER" id="PTHR32196:SF63">
    <property type="entry name" value="INNER MEMBRANE ABC TRANSPORTER PERMEASE PROTEIN YJFF"/>
    <property type="match status" value="1"/>
</dbReference>
<evidence type="ECO:0000313" key="8">
    <source>
        <dbReference type="EMBL" id="RDJ98854.1"/>
    </source>
</evidence>
<feature type="transmembrane region" description="Helical" evidence="7">
    <location>
        <begin position="255"/>
        <end position="281"/>
    </location>
</feature>
<dbReference type="CDD" id="cd06579">
    <property type="entry name" value="TM_PBP1_transp_AraH_like"/>
    <property type="match status" value="1"/>
</dbReference>